<proteinExistence type="predicted"/>
<evidence type="ECO:0000313" key="2">
    <source>
        <dbReference type="EMBL" id="CEM55216.1"/>
    </source>
</evidence>
<reference evidence="2" key="1">
    <citation type="submission" date="2014-11" db="EMBL/GenBank/DDBJ databases">
        <authorList>
            <person name="Otto D Thomas"/>
            <person name="Naeem Raeece"/>
        </authorList>
    </citation>
    <scope>NUCLEOTIDE SEQUENCE</scope>
</reference>
<gene>
    <name evidence="2" type="ORF">Cvel_13371</name>
</gene>
<organism evidence="2">
    <name type="scientific">Chromera velia CCMP2878</name>
    <dbReference type="NCBI Taxonomy" id="1169474"/>
    <lineage>
        <taxon>Eukaryota</taxon>
        <taxon>Sar</taxon>
        <taxon>Alveolata</taxon>
        <taxon>Colpodellida</taxon>
        <taxon>Chromeraceae</taxon>
        <taxon>Chromera</taxon>
    </lineage>
</organism>
<dbReference type="AlphaFoldDB" id="A0A0G4IDP8"/>
<feature type="region of interest" description="Disordered" evidence="1">
    <location>
        <begin position="39"/>
        <end position="100"/>
    </location>
</feature>
<feature type="compositionally biased region" description="Basic and acidic residues" evidence="1">
    <location>
        <begin position="39"/>
        <end position="69"/>
    </location>
</feature>
<sequence length="113" mass="12890">MSGGETSSGGKTRLFHPNLFDFGKGGEMRAEIIPSQPLRWRERRREGEEEGRREKRRVEDSKRRGEVRRGCPIPAPSMAGVERRGKEASSHSSLSQPFIVRRGKKKRGEILLF</sequence>
<protein>
    <submittedName>
        <fullName evidence="2">Uncharacterized protein</fullName>
    </submittedName>
</protein>
<evidence type="ECO:0000256" key="1">
    <source>
        <dbReference type="SAM" id="MobiDB-lite"/>
    </source>
</evidence>
<feature type="region of interest" description="Disordered" evidence="1">
    <location>
        <begin position="1"/>
        <end position="20"/>
    </location>
</feature>
<dbReference type="VEuPathDB" id="CryptoDB:Cvel_13371"/>
<name>A0A0G4IDP8_9ALVE</name>
<accession>A0A0G4IDP8</accession>
<dbReference type="EMBL" id="CDMZ01005853">
    <property type="protein sequence ID" value="CEM55216.1"/>
    <property type="molecule type" value="Genomic_DNA"/>
</dbReference>